<dbReference type="OMA" id="NAFWAPR"/>
<comment type="similarity">
    <text evidence="6">Belongs to the mitochondrion-specific ribosomal protein mL54 family.</text>
</comment>
<reference evidence="8 9" key="1">
    <citation type="submission" date="2016-07" db="EMBL/GenBank/DDBJ databases">
        <title>Pervasive Adenine N6-methylation of Active Genes in Fungi.</title>
        <authorList>
            <consortium name="DOE Joint Genome Institute"/>
            <person name="Mondo S.J."/>
            <person name="Dannebaum R.O."/>
            <person name="Kuo R.C."/>
            <person name="Labutti K."/>
            <person name="Haridas S."/>
            <person name="Kuo A."/>
            <person name="Salamov A."/>
            <person name="Ahrendt S.R."/>
            <person name="Lipzen A."/>
            <person name="Sullivan W."/>
            <person name="Andreopoulos W.B."/>
            <person name="Clum A."/>
            <person name="Lindquist E."/>
            <person name="Daum C."/>
            <person name="Ramamoorthy G.K."/>
            <person name="Gryganskyi A."/>
            <person name="Culley D."/>
            <person name="Magnuson J.K."/>
            <person name="James T.Y."/>
            <person name="O'Malley M.A."/>
            <person name="Stajich J.E."/>
            <person name="Spatafora J.W."/>
            <person name="Visel A."/>
            <person name="Grigoriev I.V."/>
        </authorList>
    </citation>
    <scope>NUCLEOTIDE SEQUENCE [LARGE SCALE GENOMIC DNA]</scope>
    <source>
        <strain evidence="8 9">12-1054</strain>
    </source>
</reference>
<dbReference type="InterPro" id="IPR013870">
    <property type="entry name" value="Ribosomal_mL54"/>
</dbReference>
<dbReference type="OrthoDB" id="10252718at2759"/>
<dbReference type="EMBL" id="MCFI01000009">
    <property type="protein sequence ID" value="ORY82687.1"/>
    <property type="molecule type" value="Genomic_DNA"/>
</dbReference>
<dbReference type="PANTHER" id="PTHR28595:SF1">
    <property type="entry name" value="LARGE RIBOSOMAL SUBUNIT PROTEIN ML54"/>
    <property type="match status" value="1"/>
</dbReference>
<gene>
    <name evidence="8" type="ORF">BCR37DRAFT_379711</name>
</gene>
<keyword evidence="3 8" id="KW-0689">Ribosomal protein</keyword>
<dbReference type="STRING" id="56484.A0A1Y2FGD7"/>
<comment type="caution">
    <text evidence="8">The sequence shown here is derived from an EMBL/GenBank/DDBJ whole genome shotgun (WGS) entry which is preliminary data.</text>
</comment>
<evidence type="ECO:0000256" key="4">
    <source>
        <dbReference type="ARBA" id="ARBA00023128"/>
    </source>
</evidence>
<protein>
    <recommendedName>
        <fullName evidence="7">Large ribosomal subunit protein mL54</fullName>
    </recommendedName>
</protein>
<dbReference type="GeneID" id="63785919"/>
<comment type="subcellular location">
    <subcellularLocation>
        <location evidence="1">Mitochondrion</location>
    </subcellularLocation>
</comment>
<accession>A0A1Y2FGD7</accession>
<dbReference type="RefSeq" id="XP_040725558.1">
    <property type="nucleotide sequence ID" value="XM_040869320.1"/>
</dbReference>
<dbReference type="AlphaFoldDB" id="A0A1Y2FGD7"/>
<dbReference type="GO" id="GO:0003735">
    <property type="term" value="F:structural constituent of ribosome"/>
    <property type="evidence" value="ECO:0007669"/>
    <property type="project" value="TreeGrafter"/>
</dbReference>
<dbReference type="Pfam" id="PF08561">
    <property type="entry name" value="Ribosomal_L37"/>
    <property type="match status" value="1"/>
</dbReference>
<organism evidence="8 9">
    <name type="scientific">Protomyces lactucae-debilis</name>
    <dbReference type="NCBI Taxonomy" id="2754530"/>
    <lineage>
        <taxon>Eukaryota</taxon>
        <taxon>Fungi</taxon>
        <taxon>Dikarya</taxon>
        <taxon>Ascomycota</taxon>
        <taxon>Taphrinomycotina</taxon>
        <taxon>Taphrinomycetes</taxon>
        <taxon>Taphrinales</taxon>
        <taxon>Protomycetaceae</taxon>
        <taxon>Protomyces</taxon>
    </lineage>
</organism>
<evidence type="ECO:0000256" key="7">
    <source>
        <dbReference type="ARBA" id="ARBA00035179"/>
    </source>
</evidence>
<keyword evidence="9" id="KW-1185">Reference proteome</keyword>
<evidence type="ECO:0000313" key="8">
    <source>
        <dbReference type="EMBL" id="ORY82687.1"/>
    </source>
</evidence>
<keyword evidence="2" id="KW-0809">Transit peptide</keyword>
<proteinExistence type="inferred from homology"/>
<name>A0A1Y2FGD7_PROLT</name>
<evidence type="ECO:0000256" key="2">
    <source>
        <dbReference type="ARBA" id="ARBA00022946"/>
    </source>
</evidence>
<evidence type="ECO:0000256" key="1">
    <source>
        <dbReference type="ARBA" id="ARBA00004173"/>
    </source>
</evidence>
<evidence type="ECO:0000256" key="5">
    <source>
        <dbReference type="ARBA" id="ARBA00023274"/>
    </source>
</evidence>
<dbReference type="PANTHER" id="PTHR28595">
    <property type="entry name" value="39S RIBOSOMAL PROTEIN L54, MITOCHONDRIAL"/>
    <property type="match status" value="1"/>
</dbReference>
<evidence type="ECO:0000256" key="6">
    <source>
        <dbReference type="ARBA" id="ARBA00033752"/>
    </source>
</evidence>
<keyword evidence="5" id="KW-0687">Ribonucleoprotein</keyword>
<evidence type="ECO:0000313" key="9">
    <source>
        <dbReference type="Proteomes" id="UP000193685"/>
    </source>
</evidence>
<dbReference type="Proteomes" id="UP000193685">
    <property type="component" value="Unassembled WGS sequence"/>
</dbReference>
<evidence type="ECO:0000256" key="3">
    <source>
        <dbReference type="ARBA" id="ARBA00022980"/>
    </source>
</evidence>
<sequence length="118" mass="12709">MLRIAQPRLLCRCLIQQSAQYSNTAIARAGPAAAQSTTGTPAPRPKKEKAITSICEAGTVMKGLNILKAGADPVAMPNADYPAWLWTITDKSNQGAKKEARKANRAAIKRKNFFAGRL</sequence>
<keyword evidence="4" id="KW-0496">Mitochondrion</keyword>
<dbReference type="GO" id="GO:0005762">
    <property type="term" value="C:mitochondrial large ribosomal subunit"/>
    <property type="evidence" value="ECO:0007669"/>
    <property type="project" value="TreeGrafter"/>
</dbReference>